<dbReference type="Proteomes" id="UP000030750">
    <property type="component" value="Unassembled WGS sequence"/>
</dbReference>
<keyword evidence="3" id="KW-0521">NADP</keyword>
<dbReference type="GO" id="GO:0005524">
    <property type="term" value="F:ATP binding"/>
    <property type="evidence" value="ECO:0007669"/>
    <property type="project" value="UniProtKB-KW"/>
</dbReference>
<gene>
    <name evidence="8" type="ORF">EBH_0060670</name>
</gene>
<evidence type="ECO:0000256" key="3">
    <source>
        <dbReference type="ARBA" id="ARBA00022857"/>
    </source>
</evidence>
<keyword evidence="9" id="KW-1185">Reference proteome</keyword>
<feature type="region of interest" description="Disordered" evidence="6">
    <location>
        <begin position="98"/>
        <end position="132"/>
    </location>
</feature>
<protein>
    <submittedName>
        <fullName evidence="8">ATP-dependent (S)-NAD(P)H-hydrate dehydratase, related</fullName>
        <ecNumber evidence="8">4.2.1.93</ecNumber>
    </submittedName>
</protein>
<dbReference type="PANTHER" id="PTHR12592">
    <property type="entry name" value="ATP-DEPENDENT (S)-NAD(P)H-HYDRATE DEHYDRATASE FAMILY MEMBER"/>
    <property type="match status" value="1"/>
</dbReference>
<dbReference type="InterPro" id="IPR000631">
    <property type="entry name" value="CARKD"/>
</dbReference>
<dbReference type="VEuPathDB" id="ToxoDB:EBH_0060670"/>
<dbReference type="EMBL" id="HG713453">
    <property type="protein sequence ID" value="CDJ53948.1"/>
    <property type="molecule type" value="Genomic_DNA"/>
</dbReference>
<organism evidence="8 9">
    <name type="scientific">Eimeria brunetti</name>
    <dbReference type="NCBI Taxonomy" id="51314"/>
    <lineage>
        <taxon>Eukaryota</taxon>
        <taxon>Sar</taxon>
        <taxon>Alveolata</taxon>
        <taxon>Apicomplexa</taxon>
        <taxon>Conoidasida</taxon>
        <taxon>Coccidia</taxon>
        <taxon>Eucoccidiorida</taxon>
        <taxon>Eimeriorina</taxon>
        <taxon>Eimeriidae</taxon>
        <taxon>Eimeria</taxon>
    </lineage>
</organism>
<dbReference type="EC" id="4.2.1.93" evidence="8"/>
<dbReference type="SUPFAM" id="SSF53613">
    <property type="entry name" value="Ribokinase-like"/>
    <property type="match status" value="1"/>
</dbReference>
<dbReference type="CDD" id="cd01171">
    <property type="entry name" value="YXKO-related"/>
    <property type="match status" value="1"/>
</dbReference>
<evidence type="ECO:0000256" key="1">
    <source>
        <dbReference type="ARBA" id="ARBA00022741"/>
    </source>
</evidence>
<feature type="compositionally biased region" description="Low complexity" evidence="6">
    <location>
        <begin position="297"/>
        <end position="315"/>
    </location>
</feature>
<dbReference type="GO" id="GO:0110051">
    <property type="term" value="P:metabolite repair"/>
    <property type="evidence" value="ECO:0007669"/>
    <property type="project" value="TreeGrafter"/>
</dbReference>
<feature type="compositionally biased region" description="Low complexity" evidence="6">
    <location>
        <begin position="114"/>
        <end position="130"/>
    </location>
</feature>
<keyword evidence="1" id="KW-0547">Nucleotide-binding</keyword>
<keyword evidence="4" id="KW-0520">NAD</keyword>
<accession>U6LXH8</accession>
<keyword evidence="5 8" id="KW-0456">Lyase</keyword>
<reference evidence="8" key="2">
    <citation type="submission" date="2013-10" db="EMBL/GenBank/DDBJ databases">
        <authorList>
            <person name="Aslett M."/>
        </authorList>
    </citation>
    <scope>NUCLEOTIDE SEQUENCE [LARGE SCALE GENOMIC DNA]</scope>
    <source>
        <strain evidence="8">Houghton</strain>
    </source>
</reference>
<evidence type="ECO:0000256" key="6">
    <source>
        <dbReference type="SAM" id="MobiDB-lite"/>
    </source>
</evidence>
<feature type="domain" description="YjeF C-terminal" evidence="7">
    <location>
        <begin position="160"/>
        <end position="282"/>
    </location>
</feature>
<sequence>MLPCLSRICCNSSSSSSSSRSLIAWGPPCVLRLFRQQQQQQQQLAAAWGSRPQTFCLAAAPLFIESVGGRPARAAAAAAAAAAASAATATAAAAPAAMSSHLSTRPHASGGRGSSSSGSSSSSSSSSAAGMLHPQHKLPSMLVLTKDEVDAAHKATDQWLRVVEDVFLPSFDYREHKGRYGKVCVIGGSAAFTGAPYFVAAAALRMGADLATVITTPSAAVPIKSYSPELLVYPILPCRESPHGKGDHDAPFDYPMELARLRIRAEPLLRKADVIVIGPGLGGSSNYRIHDEDEGLQQQHQHQQQQQQQQQQQGHKSGEKSGGGGRLSQLFKGAMEDVHKVVRGSSSSSSAADQKAAAAAAAAAAADPTNPATMDHARLKAAAKEAEAAAAVTQKAAIMLLRLCIHLRKPLVSPAAAAAAATAAAAAVRKHASIRL</sequence>
<dbReference type="PANTHER" id="PTHR12592:SF0">
    <property type="entry name" value="ATP-DEPENDENT (S)-NAD(P)H-HYDRATE DEHYDRATASE"/>
    <property type="match status" value="1"/>
</dbReference>
<keyword evidence="2" id="KW-0067">ATP-binding</keyword>
<dbReference type="Gene3D" id="3.40.1190.20">
    <property type="match status" value="1"/>
</dbReference>
<dbReference type="InterPro" id="IPR029056">
    <property type="entry name" value="Ribokinase-like"/>
</dbReference>
<evidence type="ECO:0000256" key="4">
    <source>
        <dbReference type="ARBA" id="ARBA00023027"/>
    </source>
</evidence>
<reference evidence="8" key="1">
    <citation type="submission" date="2013-10" db="EMBL/GenBank/DDBJ databases">
        <title>Genomic analysis of the causative agents of coccidiosis in chickens.</title>
        <authorList>
            <person name="Reid A.J."/>
            <person name="Blake D."/>
            <person name="Billington K."/>
            <person name="Browne H."/>
            <person name="Dunn M."/>
            <person name="Hung S."/>
            <person name="Kawahara F."/>
            <person name="Miranda-Saavedra D."/>
            <person name="Mourier T."/>
            <person name="Nagra H."/>
            <person name="Otto T.D."/>
            <person name="Rawlings N."/>
            <person name="Sanchez A."/>
            <person name="Sanders M."/>
            <person name="Subramaniam C."/>
            <person name="Tay Y."/>
            <person name="Dear P."/>
            <person name="Doerig C."/>
            <person name="Gruber A."/>
            <person name="Parkinson J."/>
            <person name="Shirley M."/>
            <person name="Wan K.L."/>
            <person name="Berriman M."/>
            <person name="Tomley F."/>
            <person name="Pain A."/>
        </authorList>
    </citation>
    <scope>NUCLEOTIDE SEQUENCE [LARGE SCALE GENOMIC DNA]</scope>
    <source>
        <strain evidence="8">Houghton</strain>
    </source>
</reference>
<evidence type="ECO:0000259" key="7">
    <source>
        <dbReference type="PROSITE" id="PS51383"/>
    </source>
</evidence>
<dbReference type="GO" id="GO:0047453">
    <property type="term" value="F:ATP-dependent NAD(P)H-hydrate dehydratase activity"/>
    <property type="evidence" value="ECO:0007669"/>
    <property type="project" value="UniProtKB-EC"/>
</dbReference>
<name>U6LXH8_9EIME</name>
<proteinExistence type="predicted"/>
<evidence type="ECO:0000313" key="9">
    <source>
        <dbReference type="Proteomes" id="UP000030750"/>
    </source>
</evidence>
<evidence type="ECO:0000256" key="5">
    <source>
        <dbReference type="ARBA" id="ARBA00023239"/>
    </source>
</evidence>
<dbReference type="PROSITE" id="PS51383">
    <property type="entry name" value="YJEF_C_3"/>
    <property type="match status" value="1"/>
</dbReference>
<dbReference type="AlphaFoldDB" id="U6LXH8"/>
<dbReference type="Pfam" id="PF01256">
    <property type="entry name" value="Carb_kinase"/>
    <property type="match status" value="1"/>
</dbReference>
<evidence type="ECO:0000256" key="2">
    <source>
        <dbReference type="ARBA" id="ARBA00022840"/>
    </source>
</evidence>
<evidence type="ECO:0000313" key="8">
    <source>
        <dbReference type="EMBL" id="CDJ53948.1"/>
    </source>
</evidence>
<dbReference type="OrthoDB" id="8110916at2759"/>
<feature type="region of interest" description="Disordered" evidence="6">
    <location>
        <begin position="286"/>
        <end position="328"/>
    </location>
</feature>